<organism evidence="1">
    <name type="scientific">Anguilla anguilla</name>
    <name type="common">European freshwater eel</name>
    <name type="synonym">Muraena anguilla</name>
    <dbReference type="NCBI Taxonomy" id="7936"/>
    <lineage>
        <taxon>Eukaryota</taxon>
        <taxon>Metazoa</taxon>
        <taxon>Chordata</taxon>
        <taxon>Craniata</taxon>
        <taxon>Vertebrata</taxon>
        <taxon>Euteleostomi</taxon>
        <taxon>Actinopterygii</taxon>
        <taxon>Neopterygii</taxon>
        <taxon>Teleostei</taxon>
        <taxon>Anguilliformes</taxon>
        <taxon>Anguillidae</taxon>
        <taxon>Anguilla</taxon>
    </lineage>
</organism>
<protein>
    <submittedName>
        <fullName evidence="1">Uncharacterized protein</fullName>
    </submittedName>
</protein>
<proteinExistence type="predicted"/>
<dbReference type="AlphaFoldDB" id="A0A0E9XI77"/>
<accession>A0A0E9XI77</accession>
<dbReference type="EMBL" id="GBXM01006150">
    <property type="protein sequence ID" value="JAI02428.1"/>
    <property type="molecule type" value="Transcribed_RNA"/>
</dbReference>
<reference evidence="1" key="1">
    <citation type="submission" date="2014-11" db="EMBL/GenBank/DDBJ databases">
        <authorList>
            <person name="Amaro Gonzalez C."/>
        </authorList>
    </citation>
    <scope>NUCLEOTIDE SEQUENCE</scope>
</reference>
<reference evidence="1" key="2">
    <citation type="journal article" date="2015" name="Fish Shellfish Immunol.">
        <title>Early steps in the European eel (Anguilla anguilla)-Vibrio vulnificus interaction in the gills: Role of the RtxA13 toxin.</title>
        <authorList>
            <person name="Callol A."/>
            <person name="Pajuelo D."/>
            <person name="Ebbesson L."/>
            <person name="Teles M."/>
            <person name="MacKenzie S."/>
            <person name="Amaro C."/>
        </authorList>
    </citation>
    <scope>NUCLEOTIDE SEQUENCE</scope>
</reference>
<evidence type="ECO:0000313" key="1">
    <source>
        <dbReference type="EMBL" id="JAI02428.1"/>
    </source>
</evidence>
<name>A0A0E9XI77_ANGAN</name>
<sequence>MHSGMDTYSIGTSSARSVRLNTYLIFWLNFELMKGLVMARTVRMNQEGWTMIKAFRFFRNLRSIC</sequence>